<accession>F9WSK5</accession>
<feature type="region of interest" description="Disordered" evidence="1">
    <location>
        <begin position="310"/>
        <end position="408"/>
    </location>
</feature>
<feature type="compositionally biased region" description="Polar residues" evidence="1">
    <location>
        <begin position="312"/>
        <end position="321"/>
    </location>
</feature>
<dbReference type="Proteomes" id="UP000009027">
    <property type="component" value="Unassembled WGS sequence"/>
</dbReference>
<dbReference type="AlphaFoldDB" id="F9WSK5"/>
<feature type="compositionally biased region" description="Polar residues" evidence="1">
    <location>
        <begin position="333"/>
        <end position="360"/>
    </location>
</feature>
<organism evidence="3 4">
    <name type="scientific">Trypanosoma vivax (strain Y486)</name>
    <dbReference type="NCBI Taxonomy" id="1055687"/>
    <lineage>
        <taxon>Eukaryota</taxon>
        <taxon>Discoba</taxon>
        <taxon>Euglenozoa</taxon>
        <taxon>Kinetoplastea</taxon>
        <taxon>Metakinetoplastina</taxon>
        <taxon>Trypanosomatida</taxon>
        <taxon>Trypanosomatidae</taxon>
        <taxon>Trypanosoma</taxon>
        <taxon>Duttonella</taxon>
    </lineage>
</organism>
<feature type="compositionally biased region" description="Basic and acidic residues" evidence="1">
    <location>
        <begin position="386"/>
        <end position="395"/>
    </location>
</feature>
<name>F9WSK5_TRYVY</name>
<reference evidence="3 4" key="1">
    <citation type="journal article" date="2012" name="Proc. Natl. Acad. Sci. U.S.A.">
        <title>Antigenic diversity is generated by distinct evolutionary mechanisms in African trypanosome species.</title>
        <authorList>
            <person name="Jackson A.P."/>
            <person name="Berry A."/>
            <person name="Aslett M."/>
            <person name="Allison H.C."/>
            <person name="Burton P."/>
            <person name="Vavrova-Anderson J."/>
            <person name="Brown R."/>
            <person name="Browne H."/>
            <person name="Corton N."/>
            <person name="Hauser H."/>
            <person name="Gamble J."/>
            <person name="Gilderthorp R."/>
            <person name="Marcello L."/>
            <person name="McQuillan J."/>
            <person name="Otto T.D."/>
            <person name="Quail M.A."/>
            <person name="Sanders M.J."/>
            <person name="van Tonder A."/>
            <person name="Ginger M.L."/>
            <person name="Field M.C."/>
            <person name="Barry J.D."/>
            <person name="Hertz-Fowler C."/>
            <person name="Berriman M."/>
        </authorList>
    </citation>
    <scope>NUCLEOTIDE SEQUENCE</scope>
    <source>
        <strain evidence="3 4">Y486</strain>
    </source>
</reference>
<feature type="compositionally biased region" description="Polar residues" evidence="1">
    <location>
        <begin position="396"/>
        <end position="408"/>
    </location>
</feature>
<feature type="chain" id="PRO_5003389552" description="Variant surface glycoprotein (VSG)" evidence="2">
    <location>
        <begin position="20"/>
        <end position="431"/>
    </location>
</feature>
<evidence type="ECO:0000313" key="4">
    <source>
        <dbReference type="Proteomes" id="UP000009027"/>
    </source>
</evidence>
<evidence type="ECO:0008006" key="5">
    <source>
        <dbReference type="Google" id="ProtNLM"/>
    </source>
</evidence>
<keyword evidence="4" id="KW-1185">Reference proteome</keyword>
<protein>
    <recommendedName>
        <fullName evidence="5">Variant surface glycoprotein (VSG)</fullName>
    </recommendedName>
</protein>
<dbReference type="EMBL" id="CAEX01005849">
    <property type="protein sequence ID" value="CCD20544.1"/>
    <property type="molecule type" value="Genomic_DNA"/>
</dbReference>
<sequence>MHLLVGVAAFALLTSNASAADNKGLQFDDAKAACEVAAVLEAMAVAATMAAEEAATIGEAARAWGKTAAEVAAATGNTTVLDHVPAPWEVAEKVENVRRDATHITAEAGTQAQRVKDFIQLFAQYSGGDGTSTNARMCIGKTTGSAGSDTMSGTMDGAEYIYARLGCTRSPENINASARRLLNDATLQALDENGTPLRSGSTLSAQLAVPTFTLSTGVTVGDDSKGCPLTVMRGKNTKKPAGVIELATNKARQVDWAGIWRMTPAGDSTNSASGSGSNAATSFSTIDGAQDRLNTLADRMARMREARKALTKLSTESTKSMPPTAGQARNICTKPTTQDTETLKQAYTKQPRPTETSTGETRLGETKHANKRTEKATSAASAHCPDGTKWDETSKQCRANKTPSDSTRNLNTLRTAASLFLAAAGSTMHLR</sequence>
<evidence type="ECO:0000313" key="3">
    <source>
        <dbReference type="EMBL" id="CCD20544.1"/>
    </source>
</evidence>
<proteinExistence type="predicted"/>
<gene>
    <name evidence="3" type="ORF">TvY486_0033920</name>
</gene>
<keyword evidence="2" id="KW-0732">Signal</keyword>
<feature type="signal peptide" evidence="2">
    <location>
        <begin position="1"/>
        <end position="19"/>
    </location>
</feature>
<evidence type="ECO:0000256" key="1">
    <source>
        <dbReference type="SAM" id="MobiDB-lite"/>
    </source>
</evidence>
<dbReference type="VEuPathDB" id="TriTrypDB:TvY486_0033920"/>
<evidence type="ECO:0000256" key="2">
    <source>
        <dbReference type="SAM" id="SignalP"/>
    </source>
</evidence>
<feature type="compositionally biased region" description="Basic and acidic residues" evidence="1">
    <location>
        <begin position="362"/>
        <end position="375"/>
    </location>
</feature>